<keyword evidence="5" id="KW-0269">Exonuclease</keyword>
<dbReference type="PANTHER" id="PTHR12801">
    <property type="entry name" value="RNA EXONUCLEASE REXO1 / RECO3 FAMILY MEMBER-RELATED"/>
    <property type="match status" value="1"/>
</dbReference>
<keyword evidence="4" id="KW-0378">Hydrolase</keyword>
<reference evidence="8" key="1">
    <citation type="journal article" date="2014" name="Insect Biochem. Mol. Biol.">
        <title>An insight into the sialome of the frog biting fly, Corethrella appendiculata.</title>
        <authorList>
            <person name="Ribeiro J.M.C."/>
            <person name="Chagas A.C."/>
            <person name="Pham V.M."/>
            <person name="Lounibos L.P."/>
            <person name="Calvo E."/>
        </authorList>
    </citation>
    <scope>NUCLEOTIDE SEQUENCE</scope>
    <source>
        <tissue evidence="8">Salivary glands</tissue>
    </source>
</reference>
<dbReference type="SUPFAM" id="SSF53098">
    <property type="entry name" value="Ribonuclease H-like"/>
    <property type="match status" value="1"/>
</dbReference>
<dbReference type="PANTHER" id="PTHR12801:SF82">
    <property type="entry name" value="RNA EXONUCLEASE 5"/>
    <property type="match status" value="1"/>
</dbReference>
<protein>
    <submittedName>
        <fullName evidence="8">Putative intracellular</fullName>
    </submittedName>
</protein>
<evidence type="ECO:0000256" key="2">
    <source>
        <dbReference type="ARBA" id="ARBA00006357"/>
    </source>
</evidence>
<dbReference type="InterPro" id="IPR047021">
    <property type="entry name" value="REXO1/3/4-like"/>
</dbReference>
<comment type="subcellular location">
    <subcellularLocation>
        <location evidence="1">Nucleus</location>
    </subcellularLocation>
</comment>
<evidence type="ECO:0000256" key="1">
    <source>
        <dbReference type="ARBA" id="ARBA00004123"/>
    </source>
</evidence>
<organism evidence="8">
    <name type="scientific">Corethrella appendiculata</name>
    <dbReference type="NCBI Taxonomy" id="1370023"/>
    <lineage>
        <taxon>Eukaryota</taxon>
        <taxon>Metazoa</taxon>
        <taxon>Ecdysozoa</taxon>
        <taxon>Arthropoda</taxon>
        <taxon>Hexapoda</taxon>
        <taxon>Insecta</taxon>
        <taxon>Pterygota</taxon>
        <taxon>Neoptera</taxon>
        <taxon>Endopterygota</taxon>
        <taxon>Diptera</taxon>
        <taxon>Nematocera</taxon>
        <taxon>Culicoidea</taxon>
        <taxon>Chaoboridae</taxon>
        <taxon>Corethrella</taxon>
    </lineage>
</organism>
<comment type="similarity">
    <text evidence="2">Belongs to the REXO1/REXO3 family.</text>
</comment>
<keyword evidence="6" id="KW-0539">Nucleus</keyword>
<dbReference type="SMART" id="SM00479">
    <property type="entry name" value="EXOIII"/>
    <property type="match status" value="1"/>
</dbReference>
<proteinExistence type="evidence at transcript level"/>
<dbReference type="Pfam" id="PF00929">
    <property type="entry name" value="RNase_T"/>
    <property type="match status" value="1"/>
</dbReference>
<evidence type="ECO:0000313" key="8">
    <source>
        <dbReference type="EMBL" id="JAB55458.1"/>
    </source>
</evidence>
<accession>U5EQ47</accession>
<dbReference type="InterPro" id="IPR036397">
    <property type="entry name" value="RNaseH_sf"/>
</dbReference>
<evidence type="ECO:0000256" key="5">
    <source>
        <dbReference type="ARBA" id="ARBA00022839"/>
    </source>
</evidence>
<feature type="domain" description="Exonuclease" evidence="7">
    <location>
        <begin position="243"/>
        <end position="403"/>
    </location>
</feature>
<sequence length="574" mass="65373">KTQITDTEYKHLKTNVHQKRNHLRHPPKLRLKEEGGLEADINVKSSERKPLILDDIQHLLMYTMLHTDSPYRPNRWAILEKASHITHTIVLLIEGFTLYDYVSSTSKLTFTELFKNQLEVIVPNSNMFQELACVPLTETNRDVLIQEYGTLEAAMLNSKDHSLVRKSIFNICDAGDDSGEDESSEEEMDLPEGDKFPRTMLLMSPIQMINHDYPVPLAGNLQHLYKDYVMFNDNYKHVHTKSPLFGLDCEMVQTADNDSELARVSICNESGENIYETLVRPQKDITNYLTKYSGLTEEIMKNVTKTRAGVQKDLKNFLPPDAILVGQSLNFDLKAMRMMHPYVMDTSVLYNLSGEPNSKTKLKVLAKKFLGIDIQSDADGHSSIEDSKASLDLVKLKLSKDIYFGDQVLQNRKNYNNKIHKIGIIGKKMVEEGFIEEKPGEEITTTLFNHAARKNKKTSIITTNDDSIDYRKYFGTALAQQNGEKNKINYENVQTADEVIERTTLNAINYDFNLSYVKLEKSDSVEQSVVNLNRWIDELWKTLSLNGMLVVVMGGGRIKSNTNSGVSLLRVKSN</sequence>
<dbReference type="CDD" id="cd06145">
    <property type="entry name" value="REX1_like"/>
    <property type="match status" value="1"/>
</dbReference>
<name>U5EQ47_9DIPT</name>
<dbReference type="InterPro" id="IPR013520">
    <property type="entry name" value="Ribonucl_H"/>
</dbReference>
<dbReference type="FunFam" id="3.30.420.10:FF:000019">
    <property type="entry name" value="RNA exonuclease NEF-sp"/>
    <property type="match status" value="1"/>
</dbReference>
<dbReference type="Gene3D" id="3.30.420.10">
    <property type="entry name" value="Ribonuclease H-like superfamily/Ribonuclease H"/>
    <property type="match status" value="1"/>
</dbReference>
<evidence type="ECO:0000259" key="7">
    <source>
        <dbReference type="SMART" id="SM00479"/>
    </source>
</evidence>
<evidence type="ECO:0000256" key="4">
    <source>
        <dbReference type="ARBA" id="ARBA00022801"/>
    </source>
</evidence>
<dbReference type="InterPro" id="IPR034922">
    <property type="entry name" value="REX1-like_exo"/>
</dbReference>
<dbReference type="GO" id="GO:0004527">
    <property type="term" value="F:exonuclease activity"/>
    <property type="evidence" value="ECO:0007669"/>
    <property type="project" value="UniProtKB-KW"/>
</dbReference>
<dbReference type="GO" id="GO:0003676">
    <property type="term" value="F:nucleic acid binding"/>
    <property type="evidence" value="ECO:0007669"/>
    <property type="project" value="InterPro"/>
</dbReference>
<feature type="non-terminal residue" evidence="8">
    <location>
        <position position="1"/>
    </location>
</feature>
<evidence type="ECO:0000256" key="3">
    <source>
        <dbReference type="ARBA" id="ARBA00022722"/>
    </source>
</evidence>
<dbReference type="InterPro" id="IPR012337">
    <property type="entry name" value="RNaseH-like_sf"/>
</dbReference>
<dbReference type="AlphaFoldDB" id="U5EQ47"/>
<evidence type="ECO:0000256" key="6">
    <source>
        <dbReference type="ARBA" id="ARBA00023242"/>
    </source>
</evidence>
<dbReference type="GO" id="GO:0005634">
    <property type="term" value="C:nucleus"/>
    <property type="evidence" value="ECO:0007669"/>
    <property type="project" value="UniProtKB-SubCell"/>
</dbReference>
<keyword evidence="3" id="KW-0540">Nuclease</keyword>
<dbReference type="EMBL" id="GANO01004413">
    <property type="protein sequence ID" value="JAB55458.1"/>
    <property type="molecule type" value="mRNA"/>
</dbReference>